<sequence length="328" mass="37282">MGSRKRRLVEVFDNLQDLPDTPLPIFDPRSMQEQIEASMRKERNPNATSMTHHVAPRSSPATRRPNDSTRRGHNSPTPDQTEPADYLLPIEVGEDYSTFAAQQPDDDREGFVFAESLAGDIPGVSPAVSIAPSETRRGPDVVHFPYDDCESVMSWTSGSGESRTFSDSPLLAESIYPEPVIPDDDTEDIESEVFKMTEFLASRYTKWPPENTAKKEVYVPKEMTLSAGQFAVAAAITQAKLSRKDYRIIVEAFKQIKSVEELRGLPVYRDTLRRRFLSSLPFLSMRRKTLTLDKKMIESRKTDKEDFLMFDLEDIVTTYLSSERNQKK</sequence>
<name>M1WFZ1_CLAP2</name>
<organism evidence="2 3">
    <name type="scientific">Claviceps purpurea (strain 20.1)</name>
    <name type="common">Ergot fungus</name>
    <name type="synonym">Sphacelia segetum</name>
    <dbReference type="NCBI Taxonomy" id="1111077"/>
    <lineage>
        <taxon>Eukaryota</taxon>
        <taxon>Fungi</taxon>
        <taxon>Dikarya</taxon>
        <taxon>Ascomycota</taxon>
        <taxon>Pezizomycotina</taxon>
        <taxon>Sordariomycetes</taxon>
        <taxon>Hypocreomycetidae</taxon>
        <taxon>Hypocreales</taxon>
        <taxon>Clavicipitaceae</taxon>
        <taxon>Claviceps</taxon>
    </lineage>
</organism>
<dbReference type="EMBL" id="CAGA01000030">
    <property type="protein sequence ID" value="CCE31359.1"/>
    <property type="molecule type" value="Genomic_DNA"/>
</dbReference>
<evidence type="ECO:0000313" key="3">
    <source>
        <dbReference type="Proteomes" id="UP000016801"/>
    </source>
</evidence>
<dbReference type="OrthoDB" id="5372708at2759"/>
<accession>M1WFZ1</accession>
<comment type="caution">
    <text evidence="2">The sequence shown here is derived from an EMBL/GenBank/DDBJ whole genome shotgun (WGS) entry which is preliminary data.</text>
</comment>
<keyword evidence="3" id="KW-1185">Reference proteome</keyword>
<dbReference type="Proteomes" id="UP000016801">
    <property type="component" value="Unassembled WGS sequence"/>
</dbReference>
<reference evidence="2 3" key="1">
    <citation type="journal article" date="2013" name="PLoS Genet.">
        <title>Plant-symbiotic fungi as chemical engineers: Multi-genome analysis of the Clavicipitaceae reveals dynamics of alkaloid loci.</title>
        <authorList>
            <person name="Schardl C.L."/>
            <person name="Young C.A."/>
            <person name="Hesse U."/>
            <person name="Amyotte S.G."/>
            <person name="Andreeva K."/>
            <person name="Calie P.J."/>
            <person name="Fleetwood D.J."/>
            <person name="Haws D.C."/>
            <person name="Moore N."/>
            <person name="Oeser B."/>
            <person name="Panaccione D.G."/>
            <person name="Schweri K.K."/>
            <person name="Voisey C.R."/>
            <person name="Farman M.L."/>
            <person name="Jaromczyk J.W."/>
            <person name="Roe B.A."/>
            <person name="O'Sullivan D.M."/>
            <person name="Scott B."/>
            <person name="Tudzynski P."/>
            <person name="An Z."/>
            <person name="Arnaoudova E.G."/>
            <person name="Bullock C.T."/>
            <person name="Charlton N.D."/>
            <person name="Chen L."/>
            <person name="Cox M."/>
            <person name="Dinkins R.D."/>
            <person name="Florea S."/>
            <person name="Glenn A.E."/>
            <person name="Gordon A."/>
            <person name="Gueldener U."/>
            <person name="Harris D.R."/>
            <person name="Hollin W."/>
            <person name="Jaromczyk J."/>
            <person name="Johnson R.D."/>
            <person name="Khan A.K."/>
            <person name="Leistner E."/>
            <person name="Leuchtmann A."/>
            <person name="Li C."/>
            <person name="Liu J."/>
            <person name="Liu J."/>
            <person name="Liu M."/>
            <person name="Mace W."/>
            <person name="Machado C."/>
            <person name="Nagabhyru P."/>
            <person name="Pan J."/>
            <person name="Schmid J."/>
            <person name="Sugawara K."/>
            <person name="Steiner U."/>
            <person name="Takach J.E."/>
            <person name="Tanaka E."/>
            <person name="Webb J.S."/>
            <person name="Wilson E.V."/>
            <person name="Wiseman J.L."/>
            <person name="Yoshida R."/>
            <person name="Zeng Z."/>
        </authorList>
    </citation>
    <scope>NUCLEOTIDE SEQUENCE [LARGE SCALE GENOMIC DNA]</scope>
    <source>
        <strain evidence="2 3">20.1</strain>
    </source>
</reference>
<dbReference type="AlphaFoldDB" id="M1WFZ1"/>
<protein>
    <submittedName>
        <fullName evidence="2">Uncharacterized protein</fullName>
    </submittedName>
</protein>
<dbReference type="HOGENOM" id="CLU_847320_0_0_1"/>
<proteinExistence type="predicted"/>
<evidence type="ECO:0000313" key="2">
    <source>
        <dbReference type="EMBL" id="CCE31359.1"/>
    </source>
</evidence>
<gene>
    <name evidence="2" type="ORF">CPUR_05211</name>
</gene>
<evidence type="ECO:0000256" key="1">
    <source>
        <dbReference type="SAM" id="MobiDB-lite"/>
    </source>
</evidence>
<feature type="region of interest" description="Disordered" evidence="1">
    <location>
        <begin position="16"/>
        <end position="84"/>
    </location>
</feature>